<evidence type="ECO:0000259" key="2">
    <source>
        <dbReference type="Pfam" id="PF07581"/>
    </source>
</evidence>
<organism evidence="3 4">
    <name type="scientific">Subdoligranulum variabile</name>
    <dbReference type="NCBI Taxonomy" id="214851"/>
    <lineage>
        <taxon>Bacteria</taxon>
        <taxon>Bacillati</taxon>
        <taxon>Bacillota</taxon>
        <taxon>Clostridia</taxon>
        <taxon>Eubacteriales</taxon>
        <taxon>Oscillospiraceae</taxon>
        <taxon>Subdoligranulum</taxon>
    </lineage>
</organism>
<proteinExistence type="predicted"/>
<accession>A0A943DDG4</accession>
<evidence type="ECO:0000313" key="3">
    <source>
        <dbReference type="EMBL" id="MBS5332814.1"/>
    </source>
</evidence>
<dbReference type="Gene3D" id="2.160.20.110">
    <property type="match status" value="1"/>
</dbReference>
<dbReference type="InterPro" id="IPR011050">
    <property type="entry name" value="Pectin_lyase_fold/virulence"/>
</dbReference>
<evidence type="ECO:0000313" key="4">
    <source>
        <dbReference type="Proteomes" id="UP000759273"/>
    </source>
</evidence>
<keyword evidence="1" id="KW-0732">Signal</keyword>
<dbReference type="AlphaFoldDB" id="A0A943DDG4"/>
<dbReference type="Gene3D" id="1.20.1270.90">
    <property type="entry name" value="AF1782-like"/>
    <property type="match status" value="2"/>
</dbReference>
<comment type="caution">
    <text evidence="3">The sequence shown here is derived from an EMBL/GenBank/DDBJ whole genome shotgun (WGS) entry which is preliminary data.</text>
</comment>
<sequence>MKERIASLLAALALCLTLLPMAAFAEDAAPDAWDGTADTSWYVGHESDTVYHITTAEQLAGLAEVINKENTPASFEGKTVYLDNDLDLAGHEWISIGNGLAKQNATQYDPDWYYSFNGTFDGQGHVIYNLYSHDSLFGEERDCYMSGLFGQVFHGKVMNLGVADADIWVDPVDTSTAKGILVDFLDGSVIENCWTSGSIAGGSSFEKNVGGLVGCTVYGNKEPATTSSRISGCYSTATITGNYGSSSNAYPPAFQMRHFDSLGGIIGGPLFGHVDIDNCWFDGKIVVNSIQADVGGIIGYVEDANIKNCMVLTTDIGADPTVDDNTCWIGYLVDPDTCTVTNNLWPSGGNNYDPSPLEYVSNGSITADSQGRAVSDFTSSDILTSLQQNAANGVQWVAGISHPTFAWDSRNILADYTAVDNAVAAAQKKDASLYANYDAVQAALDAVDRTKSKAQQAEVAVMAKNIEDAIAALTYKPADYTAVDAAIAKAGALNRDDYTDFSAVDAAINAVDRGKNITQQADVDAMAKAIETALAAPVVTATPQPPVTIPQTGDSMNVTLLFALALCSGAALGLAAHKKNRS</sequence>
<dbReference type="Pfam" id="PF07581">
    <property type="entry name" value="Glug"/>
    <property type="match status" value="1"/>
</dbReference>
<dbReference type="Proteomes" id="UP000759273">
    <property type="component" value="Unassembled WGS sequence"/>
</dbReference>
<protein>
    <recommendedName>
        <fullName evidence="2">GLUG domain-containing protein</fullName>
    </recommendedName>
</protein>
<name>A0A943DDG4_9FIRM</name>
<feature type="chain" id="PRO_5037474730" description="GLUG domain-containing protein" evidence="1">
    <location>
        <begin position="26"/>
        <end position="582"/>
    </location>
</feature>
<dbReference type="EMBL" id="JAGZGG010000023">
    <property type="protein sequence ID" value="MBS5332814.1"/>
    <property type="molecule type" value="Genomic_DNA"/>
</dbReference>
<dbReference type="SUPFAM" id="SSF51126">
    <property type="entry name" value="Pectin lyase-like"/>
    <property type="match status" value="1"/>
</dbReference>
<feature type="signal peptide" evidence="1">
    <location>
        <begin position="1"/>
        <end position="25"/>
    </location>
</feature>
<feature type="domain" description="GLUG" evidence="2">
    <location>
        <begin position="208"/>
        <end position="240"/>
    </location>
</feature>
<reference evidence="3" key="1">
    <citation type="submission" date="2021-02" db="EMBL/GenBank/DDBJ databases">
        <title>Infant gut strain persistence is associated with maternal origin, phylogeny, and functional potential including surface adhesion and iron acquisition.</title>
        <authorList>
            <person name="Lou Y.C."/>
        </authorList>
    </citation>
    <scope>NUCLEOTIDE SEQUENCE</scope>
    <source>
        <strain evidence="3">L3_101_000M1_dasL3_101_000M1_concoct_87</strain>
    </source>
</reference>
<dbReference type="InterPro" id="IPR011493">
    <property type="entry name" value="GLUG"/>
</dbReference>
<evidence type="ECO:0000256" key="1">
    <source>
        <dbReference type="SAM" id="SignalP"/>
    </source>
</evidence>
<gene>
    <name evidence="3" type="ORF">KHY36_09830</name>
</gene>